<evidence type="ECO:0000313" key="2">
    <source>
        <dbReference type="EMBL" id="GJN50283.1"/>
    </source>
</evidence>
<accession>A0A6J4EEZ1</accession>
<dbReference type="Proteomes" id="UP000509383">
    <property type="component" value="Chromosome"/>
</dbReference>
<dbReference type="AlphaFoldDB" id="A0A6J4EEZ1"/>
<dbReference type="EMBL" id="AP023189">
    <property type="protein sequence ID" value="BCG26981.1"/>
    <property type="molecule type" value="Genomic_DNA"/>
</dbReference>
<name>A0A6J4EEZ1_9PSED</name>
<gene>
    <name evidence="1" type="ORF">TUM18999_51720</name>
    <name evidence="2" type="ORF">TUM20286_00350</name>
</gene>
<protein>
    <submittedName>
        <fullName evidence="1">Uncharacterized protein</fullName>
    </submittedName>
</protein>
<sequence>MKSIIRELINLLNNDRVISSDAMTWGAPIPSFGAPSIAHIATLGLNPSDKEFLDNSGKEINGELRRFHTLKSLGIVNWEQLTDHHIELIESSCTDYFLRNPYNNWFRSLDSIISGTSASYYNKLFHAVHLDLVPFATNSKWANLKNSQKNTLLELSGNSLGKIITGTPIKIIILNGSTVVENFEKISKTKLVPEYIPDWDLTRAGAPSVKGISYSGVVTNISNIGLDHPILALGFNHNIQSSFGVTLKVRNSIRDWITAQSMRGL</sequence>
<evidence type="ECO:0000313" key="3">
    <source>
        <dbReference type="Proteomes" id="UP000509383"/>
    </source>
</evidence>
<evidence type="ECO:0000313" key="4">
    <source>
        <dbReference type="Proteomes" id="UP001054892"/>
    </source>
</evidence>
<proteinExistence type="predicted"/>
<dbReference type="Proteomes" id="UP001054892">
    <property type="component" value="Unassembled WGS sequence"/>
</dbReference>
<keyword evidence="4" id="KW-1185">Reference proteome</keyword>
<reference evidence="1 3" key="1">
    <citation type="submission" date="2020-05" db="EMBL/GenBank/DDBJ databases">
        <title>Characterization of novel class B3 metallo-beta-lactamase from novel Pseudomonas species.</title>
        <authorList>
            <person name="Yamada K."/>
            <person name="Aoki K."/>
            <person name="Ishii Y."/>
        </authorList>
    </citation>
    <scope>NUCLEOTIDE SEQUENCE [LARGE SCALE GENOMIC DNA]</scope>
    <source>
        <strain evidence="1 3">TUM18999</strain>
        <strain evidence="2 4">TUM20286</strain>
    </source>
</reference>
<evidence type="ECO:0000313" key="1">
    <source>
        <dbReference type="EMBL" id="BCG26981.1"/>
    </source>
</evidence>
<dbReference type="RefSeq" id="WP_197970204.1">
    <property type="nucleotide sequence ID" value="NZ_AP023189.1"/>
</dbReference>
<dbReference type="EMBL" id="BQKM01000001">
    <property type="protein sequence ID" value="GJN50283.1"/>
    <property type="molecule type" value="Genomic_DNA"/>
</dbReference>
<dbReference type="KEGG" id="ptw:TUM18999_51720"/>
<organism evidence="1 3">
    <name type="scientific">Pseudomonas tohonis</name>
    <dbReference type="NCBI Taxonomy" id="2725477"/>
    <lineage>
        <taxon>Bacteria</taxon>
        <taxon>Pseudomonadati</taxon>
        <taxon>Pseudomonadota</taxon>
        <taxon>Gammaproteobacteria</taxon>
        <taxon>Pseudomonadales</taxon>
        <taxon>Pseudomonadaceae</taxon>
        <taxon>Pseudomonas</taxon>
    </lineage>
</organism>